<dbReference type="AlphaFoldDB" id="A0A553MV21"/>
<feature type="region of interest" description="Disordered" evidence="1">
    <location>
        <begin position="1"/>
        <end position="63"/>
    </location>
</feature>
<organism evidence="2 3">
    <name type="scientific">Danionella cerebrum</name>
    <dbReference type="NCBI Taxonomy" id="2873325"/>
    <lineage>
        <taxon>Eukaryota</taxon>
        <taxon>Metazoa</taxon>
        <taxon>Chordata</taxon>
        <taxon>Craniata</taxon>
        <taxon>Vertebrata</taxon>
        <taxon>Euteleostomi</taxon>
        <taxon>Actinopterygii</taxon>
        <taxon>Neopterygii</taxon>
        <taxon>Teleostei</taxon>
        <taxon>Ostariophysi</taxon>
        <taxon>Cypriniformes</taxon>
        <taxon>Danionidae</taxon>
        <taxon>Danioninae</taxon>
        <taxon>Danionella</taxon>
    </lineage>
</organism>
<dbReference type="EMBL" id="SRMA01027249">
    <property type="protein sequence ID" value="TRY56997.1"/>
    <property type="molecule type" value="Genomic_DNA"/>
</dbReference>
<keyword evidence="3" id="KW-1185">Reference proteome</keyword>
<sequence length="99" mass="11176">MSHHEKAISQAAQAVQGSSPQFNFTHPRGESRQGSVSLKGQREKTEQETAPQTTKPTDITKMPCYEDWRGKGVVVEKHLLEEQESEGSSMYRMRNDALE</sequence>
<reference evidence="2 3" key="1">
    <citation type="journal article" date="2019" name="Sci. Data">
        <title>Hybrid genome assembly and annotation of Danionella translucida.</title>
        <authorList>
            <person name="Kadobianskyi M."/>
            <person name="Schulze L."/>
            <person name="Schuelke M."/>
            <person name="Judkewitz B."/>
        </authorList>
    </citation>
    <scope>NUCLEOTIDE SEQUENCE [LARGE SCALE GENOMIC DNA]</scope>
    <source>
        <strain evidence="2 3">Bolton</strain>
    </source>
</reference>
<evidence type="ECO:0000313" key="2">
    <source>
        <dbReference type="EMBL" id="TRY56997.1"/>
    </source>
</evidence>
<protein>
    <submittedName>
        <fullName evidence="2">Uncharacterized protein</fullName>
    </submittedName>
</protein>
<feature type="compositionally biased region" description="Polar residues" evidence="1">
    <location>
        <begin position="48"/>
        <end position="57"/>
    </location>
</feature>
<evidence type="ECO:0000313" key="3">
    <source>
        <dbReference type="Proteomes" id="UP000316079"/>
    </source>
</evidence>
<dbReference type="Proteomes" id="UP000316079">
    <property type="component" value="Unassembled WGS sequence"/>
</dbReference>
<comment type="caution">
    <text evidence="2">The sequence shown here is derived from an EMBL/GenBank/DDBJ whole genome shotgun (WGS) entry which is preliminary data.</text>
</comment>
<proteinExistence type="predicted"/>
<name>A0A553MV21_9TELE</name>
<gene>
    <name evidence="2" type="ORF">DNTS_023914</name>
</gene>
<accession>A0A553MV21</accession>
<evidence type="ECO:0000256" key="1">
    <source>
        <dbReference type="SAM" id="MobiDB-lite"/>
    </source>
</evidence>
<feature type="compositionally biased region" description="Polar residues" evidence="1">
    <location>
        <begin position="10"/>
        <end position="24"/>
    </location>
</feature>